<feature type="domain" description="TLDc" evidence="1">
    <location>
        <begin position="87"/>
        <end position="255"/>
    </location>
</feature>
<dbReference type="Bgee" id="ENSACLG00000019842">
    <property type="expression patterns" value="Expressed in anal fin"/>
</dbReference>
<reference evidence="2" key="2">
    <citation type="submission" date="2025-08" db="UniProtKB">
        <authorList>
            <consortium name="Ensembl"/>
        </authorList>
    </citation>
    <scope>IDENTIFICATION</scope>
</reference>
<dbReference type="OMA" id="LIVEICT"/>
<dbReference type="GO" id="GO:0005634">
    <property type="term" value="C:nucleus"/>
    <property type="evidence" value="ECO:0007669"/>
    <property type="project" value="TreeGrafter"/>
</dbReference>
<sequence length="255" mass="29644">MAVWLADMWYSREQRLTGKSGAMKRLAENIKVLYIASDCMEPYVEIITVKESKRCQSLCSSDASEVEEPEYLLEVDDDLPVLTDQSHLLDDYHLEKLAVHMPARTRGYQWQLVYSTAVHGSSLKTLYRNMAEVDSPVLLVVKDMHKKVFGAFSSDPFRVSKYCYGTGETFLFSFNPDFQVRVELLLMFYLESIYRMIFHEIISLIVEICTEFKMFLCVCYLGIQVEWGELVLCEWKLGFIAARWRREWLCPVAGC</sequence>
<reference evidence="2" key="3">
    <citation type="submission" date="2025-09" db="UniProtKB">
        <authorList>
            <consortium name="Ensembl"/>
        </authorList>
    </citation>
    <scope>IDENTIFICATION</scope>
</reference>
<dbReference type="PROSITE" id="PS51886">
    <property type="entry name" value="TLDC"/>
    <property type="match status" value="1"/>
</dbReference>
<evidence type="ECO:0000313" key="3">
    <source>
        <dbReference type="Proteomes" id="UP000265100"/>
    </source>
</evidence>
<dbReference type="InterPro" id="IPR006571">
    <property type="entry name" value="TLDc_dom"/>
</dbReference>
<organism evidence="2 3">
    <name type="scientific">Astatotilapia calliptera</name>
    <name type="common">Eastern happy</name>
    <name type="synonym">Chromis callipterus</name>
    <dbReference type="NCBI Taxonomy" id="8154"/>
    <lineage>
        <taxon>Eukaryota</taxon>
        <taxon>Metazoa</taxon>
        <taxon>Chordata</taxon>
        <taxon>Craniata</taxon>
        <taxon>Vertebrata</taxon>
        <taxon>Euteleostomi</taxon>
        <taxon>Actinopterygii</taxon>
        <taxon>Neopterygii</taxon>
        <taxon>Teleostei</taxon>
        <taxon>Neoteleostei</taxon>
        <taxon>Acanthomorphata</taxon>
        <taxon>Ovalentaria</taxon>
        <taxon>Cichlomorphae</taxon>
        <taxon>Cichliformes</taxon>
        <taxon>Cichlidae</taxon>
        <taxon>African cichlids</taxon>
        <taxon>Pseudocrenilabrinae</taxon>
        <taxon>Haplochromini</taxon>
        <taxon>Astatotilapia</taxon>
    </lineage>
</organism>
<dbReference type="SMART" id="SM00584">
    <property type="entry name" value="TLDc"/>
    <property type="match status" value="1"/>
</dbReference>
<dbReference type="Pfam" id="PF07534">
    <property type="entry name" value="TLD"/>
    <property type="match status" value="1"/>
</dbReference>
<reference evidence="2" key="1">
    <citation type="submission" date="2018-05" db="EMBL/GenBank/DDBJ databases">
        <authorList>
            <person name="Datahose"/>
        </authorList>
    </citation>
    <scope>NUCLEOTIDE SEQUENCE</scope>
</reference>
<dbReference type="GeneTree" id="ENSGT00940000155141"/>
<evidence type="ECO:0000313" key="2">
    <source>
        <dbReference type="Ensembl" id="ENSACLP00000029256.1"/>
    </source>
</evidence>
<accession>A0A3P8QJ77</accession>
<proteinExistence type="predicted"/>
<protein>
    <recommendedName>
        <fullName evidence="1">TLDc domain-containing protein</fullName>
    </recommendedName>
</protein>
<dbReference type="GO" id="GO:0006357">
    <property type="term" value="P:regulation of transcription by RNA polymerase II"/>
    <property type="evidence" value="ECO:0007669"/>
    <property type="project" value="TreeGrafter"/>
</dbReference>
<dbReference type="PANTHER" id="PTHR23354">
    <property type="entry name" value="NUCLEOLAR PROTEIN 7/ESTROGEN RECEPTOR COACTIVATOR-RELATED"/>
    <property type="match status" value="1"/>
</dbReference>
<dbReference type="Ensembl" id="ENSACLT00000029943.2">
    <property type="protein sequence ID" value="ENSACLP00000029256.1"/>
    <property type="gene ID" value="ENSACLG00000019842.2"/>
</dbReference>
<dbReference type="Proteomes" id="UP000265100">
    <property type="component" value="Chromosome 11"/>
</dbReference>
<keyword evidence="3" id="KW-1185">Reference proteome</keyword>
<evidence type="ECO:0000259" key="1">
    <source>
        <dbReference type="PROSITE" id="PS51886"/>
    </source>
</evidence>
<dbReference type="GO" id="GO:0006979">
    <property type="term" value="P:response to oxidative stress"/>
    <property type="evidence" value="ECO:0007669"/>
    <property type="project" value="TreeGrafter"/>
</dbReference>
<name>A0A3P8QJ77_ASTCA</name>
<dbReference type="PANTHER" id="PTHR23354:SF68">
    <property type="entry name" value="NUCLEAR RECEPTOR COACTIVATOR 7"/>
    <property type="match status" value="1"/>
</dbReference>
<dbReference type="AlphaFoldDB" id="A0A3P8QJ77"/>